<dbReference type="GO" id="GO:0019005">
    <property type="term" value="C:SCF ubiquitin ligase complex"/>
    <property type="evidence" value="ECO:0007669"/>
    <property type="project" value="TreeGrafter"/>
</dbReference>
<evidence type="ECO:0000313" key="2">
    <source>
        <dbReference type="EMBL" id="TFK55527.1"/>
    </source>
</evidence>
<name>A0A5C3NF39_9AGAM</name>
<dbReference type="Pfam" id="PF25372">
    <property type="entry name" value="DUF7885"/>
    <property type="match status" value="1"/>
</dbReference>
<reference evidence="2 3" key="1">
    <citation type="journal article" date="2019" name="Nat. Ecol. Evol.">
        <title>Megaphylogeny resolves global patterns of mushroom evolution.</title>
        <authorList>
            <person name="Varga T."/>
            <person name="Krizsan K."/>
            <person name="Foldi C."/>
            <person name="Dima B."/>
            <person name="Sanchez-Garcia M."/>
            <person name="Sanchez-Ramirez S."/>
            <person name="Szollosi G.J."/>
            <person name="Szarkandi J.G."/>
            <person name="Papp V."/>
            <person name="Albert L."/>
            <person name="Andreopoulos W."/>
            <person name="Angelini C."/>
            <person name="Antonin V."/>
            <person name="Barry K.W."/>
            <person name="Bougher N.L."/>
            <person name="Buchanan P."/>
            <person name="Buyck B."/>
            <person name="Bense V."/>
            <person name="Catcheside P."/>
            <person name="Chovatia M."/>
            <person name="Cooper J."/>
            <person name="Damon W."/>
            <person name="Desjardin D."/>
            <person name="Finy P."/>
            <person name="Geml J."/>
            <person name="Haridas S."/>
            <person name="Hughes K."/>
            <person name="Justo A."/>
            <person name="Karasinski D."/>
            <person name="Kautmanova I."/>
            <person name="Kiss B."/>
            <person name="Kocsube S."/>
            <person name="Kotiranta H."/>
            <person name="LaButti K.M."/>
            <person name="Lechner B.E."/>
            <person name="Liimatainen K."/>
            <person name="Lipzen A."/>
            <person name="Lukacs Z."/>
            <person name="Mihaltcheva S."/>
            <person name="Morgado L.N."/>
            <person name="Niskanen T."/>
            <person name="Noordeloos M.E."/>
            <person name="Ohm R.A."/>
            <person name="Ortiz-Santana B."/>
            <person name="Ovrebo C."/>
            <person name="Racz N."/>
            <person name="Riley R."/>
            <person name="Savchenko A."/>
            <person name="Shiryaev A."/>
            <person name="Soop K."/>
            <person name="Spirin V."/>
            <person name="Szebenyi C."/>
            <person name="Tomsovsky M."/>
            <person name="Tulloss R.E."/>
            <person name="Uehling J."/>
            <person name="Grigoriev I.V."/>
            <person name="Vagvolgyi C."/>
            <person name="Papp T."/>
            <person name="Martin F.M."/>
            <person name="Miettinen O."/>
            <person name="Hibbett D.S."/>
            <person name="Nagy L.G."/>
        </authorList>
    </citation>
    <scope>NUCLEOTIDE SEQUENCE [LARGE SCALE GENOMIC DNA]</scope>
    <source>
        <strain evidence="2 3">OMC1185</strain>
    </source>
</reference>
<dbReference type="PANTHER" id="PTHR13318">
    <property type="entry name" value="PARTNER OF PAIRED, ISOFORM B-RELATED"/>
    <property type="match status" value="1"/>
</dbReference>
<dbReference type="OrthoDB" id="10257471at2759"/>
<dbReference type="InterPro" id="IPR006553">
    <property type="entry name" value="Leu-rich_rpt_Cys-con_subtyp"/>
</dbReference>
<protein>
    <submittedName>
        <fullName evidence="2">RNI-like protein</fullName>
    </submittedName>
</protein>
<dbReference type="Gene3D" id="3.80.10.10">
    <property type="entry name" value="Ribonuclease Inhibitor"/>
    <property type="match status" value="3"/>
</dbReference>
<proteinExistence type="predicted"/>
<gene>
    <name evidence="2" type="ORF">OE88DRAFT_1621196</name>
</gene>
<evidence type="ECO:0000259" key="1">
    <source>
        <dbReference type="Pfam" id="PF25372"/>
    </source>
</evidence>
<dbReference type="InterPro" id="IPR032675">
    <property type="entry name" value="LRR_dom_sf"/>
</dbReference>
<feature type="domain" description="F-box/LRR-repeat protein 15-like leucin rich repeat" evidence="1">
    <location>
        <begin position="262"/>
        <end position="365"/>
    </location>
</feature>
<keyword evidence="3" id="KW-1185">Reference proteome</keyword>
<dbReference type="SMART" id="SM00367">
    <property type="entry name" value="LRR_CC"/>
    <property type="match status" value="9"/>
</dbReference>
<sequence length="440" mass="49053">MSTFDRLPTREERPYVRHLLLTADGDLRISDDVLADILATCNHLETAFLSGVPDLSDRTLVVLASAAVHLEGIDLTSCKEVTDVGVYELAAQCAGLQWIKLNGVVGIRDPSVSLIAKTVPHLSELELCDLPLLTASSVRDVWMFSRKLRRLRLSRCPQLTDQAFPASRNGVSSVSFARTSVTGEGDRSEPASWLNMLPPLVLQHTAENLRVLDISYCTKLTDRAIEGIVQHAPRIQTLVLSGCTSLTDAAIDSVCNLADFLDVLLLAHVTNITDRALVRLSRSCTKLRCVDLAFCRRITDLGVSELASLPNIRRLNLIGLRKITDNALFFIAELNSSLERLYLSHCDRITLESVHVLLTRLGSLRHLTATGIPAFKRRGVSRFSEKAPPGFSEQNTFFVFSGENVRNLRRFLDKERKRRRDAEEKCIPFTPRSDDAMDLY</sequence>
<dbReference type="EMBL" id="ML213504">
    <property type="protein sequence ID" value="TFK55527.1"/>
    <property type="molecule type" value="Genomic_DNA"/>
</dbReference>
<evidence type="ECO:0000313" key="3">
    <source>
        <dbReference type="Proteomes" id="UP000305948"/>
    </source>
</evidence>
<dbReference type="GO" id="GO:0031146">
    <property type="term" value="P:SCF-dependent proteasomal ubiquitin-dependent protein catabolic process"/>
    <property type="evidence" value="ECO:0007669"/>
    <property type="project" value="TreeGrafter"/>
</dbReference>
<dbReference type="Proteomes" id="UP000305948">
    <property type="component" value="Unassembled WGS sequence"/>
</dbReference>
<dbReference type="AlphaFoldDB" id="A0A5C3NF39"/>
<dbReference type="InterPro" id="IPR057207">
    <property type="entry name" value="FBXL15_LRR"/>
</dbReference>
<dbReference type="SUPFAM" id="SSF52047">
    <property type="entry name" value="RNI-like"/>
    <property type="match status" value="1"/>
</dbReference>
<accession>A0A5C3NF39</accession>
<organism evidence="2 3">
    <name type="scientific">Heliocybe sulcata</name>
    <dbReference type="NCBI Taxonomy" id="5364"/>
    <lineage>
        <taxon>Eukaryota</taxon>
        <taxon>Fungi</taxon>
        <taxon>Dikarya</taxon>
        <taxon>Basidiomycota</taxon>
        <taxon>Agaricomycotina</taxon>
        <taxon>Agaricomycetes</taxon>
        <taxon>Gloeophyllales</taxon>
        <taxon>Gloeophyllaceae</taxon>
        <taxon>Heliocybe</taxon>
    </lineage>
</organism>
<dbReference type="STRING" id="5364.A0A5C3NF39"/>